<sequence>MFHHQVIILAVTCMFISVAFTLEVTPFMQSARPGEDVEFNCGDSENETKSFYVRWSVDDGSQQNVSVPIPEFGRIQAVNGTLTISNISHQDARTYLCDDDAGSDTETGVLIVYEMPEYLEEGLIIGGICLALLLILLVSVYLSMVKQNKERRWRLQQAEKQHKKQENYKLNIND</sequence>
<proteinExistence type="predicted"/>
<dbReference type="OrthoDB" id="6157342at2759"/>
<keyword evidence="1" id="KW-1133">Transmembrane helix</keyword>
<dbReference type="AlphaFoldDB" id="A0A8S3YRH2"/>
<feature type="transmembrane region" description="Helical" evidence="1">
    <location>
        <begin position="123"/>
        <end position="144"/>
    </location>
</feature>
<dbReference type="PROSITE" id="PS50835">
    <property type="entry name" value="IG_LIKE"/>
    <property type="match status" value="1"/>
</dbReference>
<dbReference type="SMART" id="SM00409">
    <property type="entry name" value="IG"/>
    <property type="match status" value="1"/>
</dbReference>
<dbReference type="Proteomes" id="UP000678393">
    <property type="component" value="Unassembled WGS sequence"/>
</dbReference>
<feature type="domain" description="Ig-like" evidence="3">
    <location>
        <begin position="20"/>
        <end position="97"/>
    </location>
</feature>
<keyword evidence="2" id="KW-0732">Signal</keyword>
<evidence type="ECO:0000256" key="1">
    <source>
        <dbReference type="SAM" id="Phobius"/>
    </source>
</evidence>
<dbReference type="EMBL" id="CAJHNH020000716">
    <property type="protein sequence ID" value="CAG5119453.1"/>
    <property type="molecule type" value="Genomic_DNA"/>
</dbReference>
<dbReference type="InterPro" id="IPR013783">
    <property type="entry name" value="Ig-like_fold"/>
</dbReference>
<reference evidence="4" key="1">
    <citation type="submission" date="2021-04" db="EMBL/GenBank/DDBJ databases">
        <authorList>
            <consortium name="Molecular Ecology Group"/>
        </authorList>
    </citation>
    <scope>NUCLEOTIDE SEQUENCE</scope>
</reference>
<name>A0A8S3YRH2_9EUPU</name>
<keyword evidence="5" id="KW-1185">Reference proteome</keyword>
<feature type="signal peptide" evidence="2">
    <location>
        <begin position="1"/>
        <end position="21"/>
    </location>
</feature>
<gene>
    <name evidence="4" type="ORF">CUNI_LOCUS5011</name>
</gene>
<dbReference type="InterPro" id="IPR007110">
    <property type="entry name" value="Ig-like_dom"/>
</dbReference>
<dbReference type="Gene3D" id="2.60.40.10">
    <property type="entry name" value="Immunoglobulins"/>
    <property type="match status" value="1"/>
</dbReference>
<accession>A0A8S3YRH2</accession>
<evidence type="ECO:0000313" key="4">
    <source>
        <dbReference type="EMBL" id="CAG5119453.1"/>
    </source>
</evidence>
<comment type="caution">
    <text evidence="4">The sequence shown here is derived from an EMBL/GenBank/DDBJ whole genome shotgun (WGS) entry which is preliminary data.</text>
</comment>
<dbReference type="SUPFAM" id="SSF48726">
    <property type="entry name" value="Immunoglobulin"/>
    <property type="match status" value="1"/>
</dbReference>
<evidence type="ECO:0000256" key="2">
    <source>
        <dbReference type="SAM" id="SignalP"/>
    </source>
</evidence>
<dbReference type="InterPro" id="IPR003599">
    <property type="entry name" value="Ig_sub"/>
</dbReference>
<keyword evidence="1" id="KW-0812">Transmembrane</keyword>
<feature type="chain" id="PRO_5035876072" description="Ig-like domain-containing protein" evidence="2">
    <location>
        <begin position="22"/>
        <end position="174"/>
    </location>
</feature>
<evidence type="ECO:0000313" key="5">
    <source>
        <dbReference type="Proteomes" id="UP000678393"/>
    </source>
</evidence>
<organism evidence="4 5">
    <name type="scientific">Candidula unifasciata</name>
    <dbReference type="NCBI Taxonomy" id="100452"/>
    <lineage>
        <taxon>Eukaryota</taxon>
        <taxon>Metazoa</taxon>
        <taxon>Spiralia</taxon>
        <taxon>Lophotrochozoa</taxon>
        <taxon>Mollusca</taxon>
        <taxon>Gastropoda</taxon>
        <taxon>Heterobranchia</taxon>
        <taxon>Euthyneura</taxon>
        <taxon>Panpulmonata</taxon>
        <taxon>Eupulmonata</taxon>
        <taxon>Stylommatophora</taxon>
        <taxon>Helicina</taxon>
        <taxon>Helicoidea</taxon>
        <taxon>Geomitridae</taxon>
        <taxon>Candidula</taxon>
    </lineage>
</organism>
<dbReference type="Pfam" id="PF13927">
    <property type="entry name" value="Ig_3"/>
    <property type="match status" value="1"/>
</dbReference>
<dbReference type="InterPro" id="IPR036179">
    <property type="entry name" value="Ig-like_dom_sf"/>
</dbReference>
<keyword evidence="1" id="KW-0472">Membrane</keyword>
<evidence type="ECO:0000259" key="3">
    <source>
        <dbReference type="PROSITE" id="PS50835"/>
    </source>
</evidence>
<protein>
    <recommendedName>
        <fullName evidence="3">Ig-like domain-containing protein</fullName>
    </recommendedName>
</protein>